<comment type="caution">
    <text evidence="2">The sequence shown here is derived from an EMBL/GenBank/DDBJ whole genome shotgun (WGS) entry which is preliminary data.</text>
</comment>
<accession>A0A9X3WZC4</accession>
<dbReference type="Proteomes" id="UP001145050">
    <property type="component" value="Unassembled WGS sequence"/>
</dbReference>
<sequence>MSQVGKITLKVKGMHCDGCENRVQKVLSEVVGITKVNADHQTGEVEVRVTPAVSKDEITEKITHLGYEVI</sequence>
<dbReference type="Gene3D" id="3.30.70.100">
    <property type="match status" value="1"/>
</dbReference>
<reference evidence="2" key="1">
    <citation type="submission" date="2022-06" db="EMBL/GenBank/DDBJ databases">
        <title>Aquibacillus sp. a new bacterium isolated from soil saline samples.</title>
        <authorList>
            <person name="Galisteo C."/>
            <person name="De La Haba R."/>
            <person name="Sanchez-Porro C."/>
            <person name="Ventosa A."/>
        </authorList>
    </citation>
    <scope>NUCLEOTIDE SEQUENCE</scope>
    <source>
        <strain evidence="2">3ASR75-11</strain>
    </source>
</reference>
<name>A0A9X3WZC4_9BACI</name>
<keyword evidence="3" id="KW-1185">Reference proteome</keyword>
<proteinExistence type="predicted"/>
<evidence type="ECO:0000313" key="2">
    <source>
        <dbReference type="EMBL" id="MDC3426064.1"/>
    </source>
</evidence>
<feature type="domain" description="HMA" evidence="1">
    <location>
        <begin position="5"/>
        <end position="70"/>
    </location>
</feature>
<evidence type="ECO:0000313" key="3">
    <source>
        <dbReference type="Proteomes" id="UP001145050"/>
    </source>
</evidence>
<dbReference type="Pfam" id="PF00403">
    <property type="entry name" value="HMA"/>
    <property type="match status" value="1"/>
</dbReference>
<dbReference type="RefSeq" id="WP_272437883.1">
    <property type="nucleotide sequence ID" value="NZ_JAMQKB010000028.1"/>
</dbReference>
<dbReference type="GO" id="GO:0046872">
    <property type="term" value="F:metal ion binding"/>
    <property type="evidence" value="ECO:0007669"/>
    <property type="project" value="InterPro"/>
</dbReference>
<evidence type="ECO:0000259" key="1">
    <source>
        <dbReference type="PROSITE" id="PS50846"/>
    </source>
</evidence>
<dbReference type="CDD" id="cd00371">
    <property type="entry name" value="HMA"/>
    <property type="match status" value="1"/>
</dbReference>
<protein>
    <submittedName>
        <fullName evidence="2">Heavy-metal-associated domain-containing protein</fullName>
    </submittedName>
</protein>
<gene>
    <name evidence="2" type="ORF">NC797_16310</name>
</gene>
<dbReference type="InterPro" id="IPR006121">
    <property type="entry name" value="HMA_dom"/>
</dbReference>
<dbReference type="PROSITE" id="PS50846">
    <property type="entry name" value="HMA_2"/>
    <property type="match status" value="1"/>
</dbReference>
<organism evidence="2 3">
    <name type="scientific">Terrihalobacillus insolitus</name>
    <dbReference type="NCBI Taxonomy" id="2950438"/>
    <lineage>
        <taxon>Bacteria</taxon>
        <taxon>Bacillati</taxon>
        <taxon>Bacillota</taxon>
        <taxon>Bacilli</taxon>
        <taxon>Bacillales</taxon>
        <taxon>Bacillaceae</taxon>
        <taxon>Terrihalobacillus</taxon>
    </lineage>
</organism>
<dbReference type="SUPFAM" id="SSF55008">
    <property type="entry name" value="HMA, heavy metal-associated domain"/>
    <property type="match status" value="1"/>
</dbReference>
<dbReference type="EMBL" id="JAMQKB010000028">
    <property type="protein sequence ID" value="MDC3426064.1"/>
    <property type="molecule type" value="Genomic_DNA"/>
</dbReference>
<dbReference type="AlphaFoldDB" id="A0A9X3WZC4"/>
<dbReference type="InterPro" id="IPR036163">
    <property type="entry name" value="HMA_dom_sf"/>
</dbReference>